<feature type="domain" description="Glycosyl transferase family 1" evidence="1">
    <location>
        <begin position="182"/>
        <end position="340"/>
    </location>
</feature>
<organism evidence="3 4">
    <name type="scientific">Photorhabdus stackebrandtii</name>
    <dbReference type="NCBI Taxonomy" id="1123042"/>
    <lineage>
        <taxon>Bacteria</taxon>
        <taxon>Pseudomonadati</taxon>
        <taxon>Pseudomonadota</taxon>
        <taxon>Gammaproteobacteria</taxon>
        <taxon>Enterobacterales</taxon>
        <taxon>Morganellaceae</taxon>
        <taxon>Photorhabdus</taxon>
    </lineage>
</organism>
<sequence>MKIIFIITKADEIGGAQIHVRDIAFKMKKDKHYVKVIVGEHGALVNELHRADIKTYILPELVRNISPIKDLICIYKIRKIINTISPDIIALHSSKAGIIGRAALLFKRIPVTFTAHGWSFADGVDKKRKIFYILIEKIFSNFTNKIITVSQQDKDIAIKYKVADEKRQVVIHNGIPDFIGNKRRKNNNIINLVSIARFSEQKDHISLFKALSGIKNKRWHLDLIGKGPLLEEMIKLSKHLGISENVSFLGERGDINNLLSDQDIFLLISNWEGLPISIIEAMRQSLPVLASNVGGVSELVDDGTTGYLVQRKNSDEIKDKLELLMEDKTLRDFMGNNGRKKYKNQFTFNQMYNKTLSLYEKLIKEKV</sequence>
<protein>
    <submittedName>
        <fullName evidence="3">Glycosyltransferase family 1 protein</fullName>
    </submittedName>
</protein>
<dbReference type="GO" id="GO:1901135">
    <property type="term" value="P:carbohydrate derivative metabolic process"/>
    <property type="evidence" value="ECO:0007669"/>
    <property type="project" value="UniProtKB-ARBA"/>
</dbReference>
<dbReference type="SUPFAM" id="SSF53756">
    <property type="entry name" value="UDP-Glycosyltransferase/glycogen phosphorylase"/>
    <property type="match status" value="1"/>
</dbReference>
<dbReference type="PANTHER" id="PTHR12526:SF630">
    <property type="entry name" value="GLYCOSYLTRANSFERASE"/>
    <property type="match status" value="1"/>
</dbReference>
<dbReference type="RefSeq" id="WP_166287636.1">
    <property type="nucleotide sequence ID" value="NZ_CAWPIE010000007.1"/>
</dbReference>
<dbReference type="CDD" id="cd03808">
    <property type="entry name" value="GT4_CapM-like"/>
    <property type="match status" value="1"/>
</dbReference>
<dbReference type="Pfam" id="PF00534">
    <property type="entry name" value="Glycos_transf_1"/>
    <property type="match status" value="1"/>
</dbReference>
<dbReference type="Pfam" id="PF13439">
    <property type="entry name" value="Glyco_transf_4"/>
    <property type="match status" value="1"/>
</dbReference>
<accession>A0A7X5QLJ7</accession>
<comment type="caution">
    <text evidence="3">The sequence shown here is derived from an EMBL/GenBank/DDBJ whole genome shotgun (WGS) entry which is preliminary data.</text>
</comment>
<dbReference type="InterPro" id="IPR001296">
    <property type="entry name" value="Glyco_trans_1"/>
</dbReference>
<evidence type="ECO:0000313" key="3">
    <source>
        <dbReference type="EMBL" id="NHB96444.1"/>
    </source>
</evidence>
<dbReference type="EMBL" id="PUJV01000007">
    <property type="protein sequence ID" value="NHB96444.1"/>
    <property type="molecule type" value="Genomic_DNA"/>
</dbReference>
<keyword evidence="4" id="KW-1185">Reference proteome</keyword>
<name>A0A7X5QLJ7_9GAMM</name>
<dbReference type="Gene3D" id="3.40.50.2000">
    <property type="entry name" value="Glycogen Phosphorylase B"/>
    <property type="match status" value="2"/>
</dbReference>
<evidence type="ECO:0000259" key="1">
    <source>
        <dbReference type="Pfam" id="PF00534"/>
    </source>
</evidence>
<evidence type="ECO:0000313" key="4">
    <source>
        <dbReference type="Proteomes" id="UP000547931"/>
    </source>
</evidence>
<dbReference type="Proteomes" id="UP000547931">
    <property type="component" value="Unassembled WGS sequence"/>
</dbReference>
<feature type="domain" description="Glycosyltransferase subfamily 4-like N-terminal" evidence="2">
    <location>
        <begin position="13"/>
        <end position="175"/>
    </location>
</feature>
<proteinExistence type="predicted"/>
<gene>
    <name evidence="3" type="ORF">C5470_08410</name>
</gene>
<dbReference type="InterPro" id="IPR028098">
    <property type="entry name" value="Glyco_trans_4-like_N"/>
</dbReference>
<keyword evidence="3" id="KW-0808">Transferase</keyword>
<dbReference type="GO" id="GO:0016757">
    <property type="term" value="F:glycosyltransferase activity"/>
    <property type="evidence" value="ECO:0007669"/>
    <property type="project" value="InterPro"/>
</dbReference>
<reference evidence="3 4" key="1">
    <citation type="submission" date="2018-02" db="EMBL/GenBank/DDBJ databases">
        <authorList>
            <person name="Machado R.A."/>
        </authorList>
    </citation>
    <scope>NUCLEOTIDE SEQUENCE [LARGE SCALE GENOMIC DNA]</scope>
    <source>
        <strain evidence="3 4">DSM 23271</strain>
    </source>
</reference>
<evidence type="ECO:0000259" key="2">
    <source>
        <dbReference type="Pfam" id="PF13439"/>
    </source>
</evidence>
<dbReference type="PANTHER" id="PTHR12526">
    <property type="entry name" value="GLYCOSYLTRANSFERASE"/>
    <property type="match status" value="1"/>
</dbReference>
<dbReference type="AlphaFoldDB" id="A0A7X5QLJ7"/>